<evidence type="ECO:0000313" key="7">
    <source>
        <dbReference type="Proteomes" id="UP001179600"/>
    </source>
</evidence>
<dbReference type="InterPro" id="IPR039424">
    <property type="entry name" value="SBP_5"/>
</dbReference>
<name>A0AAF0BHD4_9ENTE</name>
<protein>
    <submittedName>
        <fullName evidence="6">Oligopeptide ABC transporter substrate-binding protein</fullName>
    </submittedName>
</protein>
<dbReference type="CDD" id="cd08510">
    <property type="entry name" value="PBP2_Lactococcal_OppA_like"/>
    <property type="match status" value="1"/>
</dbReference>
<evidence type="ECO:0000256" key="2">
    <source>
        <dbReference type="ARBA" id="ARBA00022448"/>
    </source>
</evidence>
<gene>
    <name evidence="6" type="ORF">PML95_05250</name>
</gene>
<comment type="similarity">
    <text evidence="1">Belongs to the bacterial solute-binding protein 5 family.</text>
</comment>
<evidence type="ECO:0000256" key="4">
    <source>
        <dbReference type="SAM" id="SignalP"/>
    </source>
</evidence>
<feature type="domain" description="Solute-binding protein family 5" evidence="5">
    <location>
        <begin position="122"/>
        <end position="510"/>
    </location>
</feature>
<dbReference type="PROSITE" id="PS51257">
    <property type="entry name" value="PROKAR_LIPOPROTEIN"/>
    <property type="match status" value="1"/>
</dbReference>
<dbReference type="AlphaFoldDB" id="A0AAF0BHD4"/>
<evidence type="ECO:0000256" key="3">
    <source>
        <dbReference type="ARBA" id="ARBA00022729"/>
    </source>
</evidence>
<keyword evidence="3 4" id="KW-0732">Signal</keyword>
<dbReference type="Proteomes" id="UP001179600">
    <property type="component" value="Chromosome"/>
</dbReference>
<dbReference type="GO" id="GO:1904680">
    <property type="term" value="F:peptide transmembrane transporter activity"/>
    <property type="evidence" value="ECO:0007669"/>
    <property type="project" value="TreeGrafter"/>
</dbReference>
<feature type="signal peptide" evidence="4">
    <location>
        <begin position="1"/>
        <end position="21"/>
    </location>
</feature>
<dbReference type="PIRSF" id="PIRSF002741">
    <property type="entry name" value="MppA"/>
    <property type="match status" value="1"/>
</dbReference>
<accession>A0AAF0BHD4</accession>
<dbReference type="Gene3D" id="3.10.105.10">
    <property type="entry name" value="Dipeptide-binding Protein, Domain 3"/>
    <property type="match status" value="1"/>
</dbReference>
<feature type="chain" id="PRO_5042124847" evidence="4">
    <location>
        <begin position="22"/>
        <end position="599"/>
    </location>
</feature>
<dbReference type="EMBL" id="CP116507">
    <property type="protein sequence ID" value="WCG21816.1"/>
    <property type="molecule type" value="Genomic_DNA"/>
</dbReference>
<dbReference type="RefSeq" id="WP_126763092.1">
    <property type="nucleotide sequence ID" value="NZ_CP097044.1"/>
</dbReference>
<dbReference type="Gene3D" id="3.40.190.10">
    <property type="entry name" value="Periplasmic binding protein-like II"/>
    <property type="match status" value="1"/>
</dbReference>
<dbReference type="SUPFAM" id="SSF53850">
    <property type="entry name" value="Periplasmic binding protein-like II"/>
    <property type="match status" value="1"/>
</dbReference>
<dbReference type="GO" id="GO:0042597">
    <property type="term" value="C:periplasmic space"/>
    <property type="evidence" value="ECO:0007669"/>
    <property type="project" value="UniProtKB-ARBA"/>
</dbReference>
<dbReference type="InterPro" id="IPR030678">
    <property type="entry name" value="Peptide/Ni-bd"/>
</dbReference>
<dbReference type="PANTHER" id="PTHR30290:SF9">
    <property type="entry name" value="OLIGOPEPTIDE-BINDING PROTEIN APPA"/>
    <property type="match status" value="1"/>
</dbReference>
<organism evidence="6 7">
    <name type="scientific">Vagococcus lutrae</name>
    <dbReference type="NCBI Taxonomy" id="81947"/>
    <lineage>
        <taxon>Bacteria</taxon>
        <taxon>Bacillati</taxon>
        <taxon>Bacillota</taxon>
        <taxon>Bacilli</taxon>
        <taxon>Lactobacillales</taxon>
        <taxon>Enterococcaceae</taxon>
        <taxon>Vagococcus</taxon>
    </lineage>
</organism>
<sequence length="599" mass="66915">MKKKNVIGLLTLTTVAALTLAACGNGGGDKKADSKDAKQTAKKDSKATLEFPIKVSNTKEAKEGGELDVAVVTDTQFKGVFLWELYEDAYDARFMGPSHGSLFTTDEDFVITNDGIAALDLDVDNKKATITIQEDVKWSDGEPLVADDIMYSYEIIGHKDYTGVRYDSNFRNIVGMEEYHDGSADSISGIKKVDDKTLTIEYKEMNPGMQQAGGGIWSYAAPKHVLKDIPVKDLESSDAVRKKPVTFGPYVMNKIVPGESVEYVPNEHYYKGKPKLSKITFKSTPTSSIVEALKAKQFDIAISMPTDIYPTYENVDGYEMLGRQELAYTYIGFKLGKWDGDAEEVKYDPESKMADKNLRQAMGYAVNNDQVGEKFYNGLRSNATTLIPPVFGTFHNDKQEGYTQDKEKAKKLLADAGYKDTDGDGFVEDKNGEPLVIKFASMSGGETAQPLADYYVQEWKDIGLNVELTTGRLIDFQAFYDKLKNDDPEVDVYQGAWGTGSDPSPTGLYGRHSAFNYTRFADDENDKLLDAIDSNDSFDADFRKKAFDDWQAYAKEQAFVIPSLYRNEVLPVHERVTGLDWSHNAKEFWYDIGVSEDKR</sequence>
<evidence type="ECO:0000259" key="5">
    <source>
        <dbReference type="Pfam" id="PF00496"/>
    </source>
</evidence>
<proteinExistence type="inferred from homology"/>
<dbReference type="GO" id="GO:0043190">
    <property type="term" value="C:ATP-binding cassette (ABC) transporter complex"/>
    <property type="evidence" value="ECO:0007669"/>
    <property type="project" value="InterPro"/>
</dbReference>
<dbReference type="GO" id="GO:0015833">
    <property type="term" value="P:peptide transport"/>
    <property type="evidence" value="ECO:0007669"/>
    <property type="project" value="TreeGrafter"/>
</dbReference>
<dbReference type="PANTHER" id="PTHR30290">
    <property type="entry name" value="PERIPLASMIC BINDING COMPONENT OF ABC TRANSPORTER"/>
    <property type="match status" value="1"/>
</dbReference>
<dbReference type="InterPro" id="IPR000914">
    <property type="entry name" value="SBP_5_dom"/>
</dbReference>
<reference evidence="6" key="1">
    <citation type="submission" date="2023-01" db="EMBL/GenBank/DDBJ databases">
        <title>Oxazolidinone resistance genes in florfenicol resistant enterococci from beef cattle and veal calves at slaughter.</title>
        <authorList>
            <person name="Biggel M."/>
        </authorList>
    </citation>
    <scope>NUCLEOTIDE SEQUENCE</scope>
    <source>
        <strain evidence="6">K204-1</strain>
    </source>
</reference>
<evidence type="ECO:0000256" key="1">
    <source>
        <dbReference type="ARBA" id="ARBA00005695"/>
    </source>
</evidence>
<evidence type="ECO:0000313" key="6">
    <source>
        <dbReference type="EMBL" id="WCG21816.1"/>
    </source>
</evidence>
<dbReference type="Pfam" id="PF00496">
    <property type="entry name" value="SBP_bac_5"/>
    <property type="match status" value="1"/>
</dbReference>
<keyword evidence="2" id="KW-0813">Transport</keyword>